<evidence type="ECO:0000313" key="1">
    <source>
        <dbReference type="EMBL" id="CAI8009499.1"/>
    </source>
</evidence>
<comment type="caution">
    <text evidence="1">The sequence shown here is derived from an EMBL/GenBank/DDBJ whole genome shotgun (WGS) entry which is preliminary data.</text>
</comment>
<gene>
    <name evidence="1" type="ORF">GBAR_LOCUS6359</name>
</gene>
<evidence type="ECO:0000313" key="2">
    <source>
        <dbReference type="Proteomes" id="UP001174909"/>
    </source>
</evidence>
<dbReference type="EMBL" id="CASHTH010000966">
    <property type="protein sequence ID" value="CAI8009499.1"/>
    <property type="molecule type" value="Genomic_DNA"/>
</dbReference>
<dbReference type="AlphaFoldDB" id="A0AA35RE26"/>
<sequence>MVDAARQAINHSIGAVGMNEGDLERYRAQSYCSEIREAPEVVDLFSKTPILRLSESLMGEGKVQIPNSGQIALRFPGPLHVDPNEPHGHLDGLGSGKNGMEKGVYRRGFTALAVIYLADVPEPYSGNFTVWPKSHSFFADYFKKEGHEMLANGMPRQELPEGPTQIVGKAGDVILTHHQIVHTAAPNAASDIRYAVIFRLRHVDCEKNGYDAYTNIWGEWPGIQEAITASDA</sequence>
<dbReference type="SUPFAM" id="SSF51197">
    <property type="entry name" value="Clavaminate synthase-like"/>
    <property type="match status" value="1"/>
</dbReference>
<dbReference type="Gene3D" id="2.60.120.620">
    <property type="entry name" value="q2cbj1_9rhob like domain"/>
    <property type="match status" value="1"/>
</dbReference>
<dbReference type="Proteomes" id="UP001174909">
    <property type="component" value="Unassembled WGS sequence"/>
</dbReference>
<evidence type="ECO:0008006" key="3">
    <source>
        <dbReference type="Google" id="ProtNLM"/>
    </source>
</evidence>
<organism evidence="1 2">
    <name type="scientific">Geodia barretti</name>
    <name type="common">Barrett's horny sponge</name>
    <dbReference type="NCBI Taxonomy" id="519541"/>
    <lineage>
        <taxon>Eukaryota</taxon>
        <taxon>Metazoa</taxon>
        <taxon>Porifera</taxon>
        <taxon>Demospongiae</taxon>
        <taxon>Heteroscleromorpha</taxon>
        <taxon>Tetractinellida</taxon>
        <taxon>Astrophorina</taxon>
        <taxon>Geodiidae</taxon>
        <taxon>Geodia</taxon>
    </lineage>
</organism>
<proteinExistence type="predicted"/>
<keyword evidence="2" id="KW-1185">Reference proteome</keyword>
<reference evidence="1" key="1">
    <citation type="submission" date="2023-03" db="EMBL/GenBank/DDBJ databases">
        <authorList>
            <person name="Steffen K."/>
            <person name="Cardenas P."/>
        </authorList>
    </citation>
    <scope>NUCLEOTIDE SEQUENCE</scope>
</reference>
<protein>
    <recommendedName>
        <fullName evidence="3">Phytanoyl-CoA dioxygenase family protein</fullName>
    </recommendedName>
</protein>
<name>A0AA35RE26_GEOBA</name>
<accession>A0AA35RE26</accession>